<name>A0A2M3ZDR4_9DIPT</name>
<accession>A0A2M3ZDR4</accession>
<evidence type="ECO:0000313" key="5">
    <source>
        <dbReference type="EMBL" id="MBW26697.1"/>
    </source>
</evidence>
<dbReference type="GO" id="GO:0005739">
    <property type="term" value="C:mitochondrion"/>
    <property type="evidence" value="ECO:0007669"/>
    <property type="project" value="UniProtKB-SubCell"/>
</dbReference>
<comment type="similarity">
    <text evidence="2">Belongs to the PET117 family.</text>
</comment>
<dbReference type="PANTHER" id="PTHR28163">
    <property type="entry name" value="PROTEIN PET117 HOMOLOG, MITOCHONDRIAL"/>
    <property type="match status" value="1"/>
</dbReference>
<keyword evidence="3" id="KW-0809">Transit peptide</keyword>
<evidence type="ECO:0000256" key="3">
    <source>
        <dbReference type="ARBA" id="ARBA00022946"/>
    </source>
</evidence>
<protein>
    <submittedName>
        <fullName evidence="5">Protein pet117 log mitochondrial</fullName>
    </submittedName>
</protein>
<sequence>MSTTAKVTFLAACVASGGLIAYVHYSQAADRERLHEGVRRDVERQRLKGLVVSSTGASIGGVDTSAIDSVAGAGGSPLQR</sequence>
<reference evidence="5" key="1">
    <citation type="submission" date="2018-01" db="EMBL/GenBank/DDBJ databases">
        <title>An insight into the sialome of Amazonian anophelines.</title>
        <authorList>
            <person name="Ribeiro J.M."/>
            <person name="Scarpassa V."/>
            <person name="Calvo E."/>
        </authorList>
    </citation>
    <scope>NUCLEOTIDE SEQUENCE</scope>
    <source>
        <tissue evidence="5">Salivary glands</tissue>
    </source>
</reference>
<dbReference type="Pfam" id="PF15786">
    <property type="entry name" value="PET117"/>
    <property type="match status" value="1"/>
</dbReference>
<dbReference type="InterPro" id="IPR031568">
    <property type="entry name" value="Pet117"/>
</dbReference>
<dbReference type="GO" id="GO:0033617">
    <property type="term" value="P:mitochondrial respiratory chain complex IV assembly"/>
    <property type="evidence" value="ECO:0007669"/>
    <property type="project" value="TreeGrafter"/>
</dbReference>
<keyword evidence="4" id="KW-0496">Mitochondrion</keyword>
<organism evidence="5">
    <name type="scientific">Anopheles braziliensis</name>
    <dbReference type="NCBI Taxonomy" id="58242"/>
    <lineage>
        <taxon>Eukaryota</taxon>
        <taxon>Metazoa</taxon>
        <taxon>Ecdysozoa</taxon>
        <taxon>Arthropoda</taxon>
        <taxon>Hexapoda</taxon>
        <taxon>Insecta</taxon>
        <taxon>Pterygota</taxon>
        <taxon>Neoptera</taxon>
        <taxon>Endopterygota</taxon>
        <taxon>Diptera</taxon>
        <taxon>Nematocera</taxon>
        <taxon>Culicoidea</taxon>
        <taxon>Culicidae</taxon>
        <taxon>Anophelinae</taxon>
        <taxon>Anopheles</taxon>
    </lineage>
</organism>
<evidence type="ECO:0000256" key="1">
    <source>
        <dbReference type="ARBA" id="ARBA00004173"/>
    </source>
</evidence>
<evidence type="ECO:0000256" key="2">
    <source>
        <dbReference type="ARBA" id="ARBA00008197"/>
    </source>
</evidence>
<dbReference type="AlphaFoldDB" id="A0A2M3ZDR4"/>
<dbReference type="EMBL" id="GGFM01005946">
    <property type="protein sequence ID" value="MBW26697.1"/>
    <property type="molecule type" value="Transcribed_RNA"/>
</dbReference>
<proteinExistence type="inferred from homology"/>
<comment type="subcellular location">
    <subcellularLocation>
        <location evidence="1">Mitochondrion</location>
    </subcellularLocation>
</comment>
<evidence type="ECO:0000256" key="4">
    <source>
        <dbReference type="ARBA" id="ARBA00023128"/>
    </source>
</evidence>
<dbReference type="PANTHER" id="PTHR28163:SF1">
    <property type="entry name" value="PROTEIN PET117 HOMOLOG, MITOCHONDRIAL"/>
    <property type="match status" value="1"/>
</dbReference>